<dbReference type="Proteomes" id="UP000789405">
    <property type="component" value="Unassembled WGS sequence"/>
</dbReference>
<keyword evidence="2" id="KW-1185">Reference proteome</keyword>
<sequence>DYINKLLNQPLDSTIISYNAHTHQLSYQPLDQLLDLNSLDYIIPIISTIRLAIRLIYTHGINLNN</sequence>
<name>A0A9N9JWK9_9GLOM</name>
<comment type="caution">
    <text evidence="1">The sequence shown here is derived from an EMBL/GenBank/DDBJ whole genome shotgun (WGS) entry which is preliminary data.</text>
</comment>
<feature type="non-terminal residue" evidence="1">
    <location>
        <position position="65"/>
    </location>
</feature>
<evidence type="ECO:0000313" key="1">
    <source>
        <dbReference type="EMBL" id="CAG8799694.1"/>
    </source>
</evidence>
<accession>A0A9N9JWK9</accession>
<protein>
    <submittedName>
        <fullName evidence="1">4323_t:CDS:1</fullName>
    </submittedName>
</protein>
<organism evidence="1 2">
    <name type="scientific">Dentiscutata erythropus</name>
    <dbReference type="NCBI Taxonomy" id="1348616"/>
    <lineage>
        <taxon>Eukaryota</taxon>
        <taxon>Fungi</taxon>
        <taxon>Fungi incertae sedis</taxon>
        <taxon>Mucoromycota</taxon>
        <taxon>Glomeromycotina</taxon>
        <taxon>Glomeromycetes</taxon>
        <taxon>Diversisporales</taxon>
        <taxon>Gigasporaceae</taxon>
        <taxon>Dentiscutata</taxon>
    </lineage>
</organism>
<dbReference type="EMBL" id="CAJVPY010034141">
    <property type="protein sequence ID" value="CAG8799694.1"/>
    <property type="molecule type" value="Genomic_DNA"/>
</dbReference>
<reference evidence="1" key="1">
    <citation type="submission" date="2021-06" db="EMBL/GenBank/DDBJ databases">
        <authorList>
            <person name="Kallberg Y."/>
            <person name="Tangrot J."/>
            <person name="Rosling A."/>
        </authorList>
    </citation>
    <scope>NUCLEOTIDE SEQUENCE</scope>
    <source>
        <strain evidence="1">MA453B</strain>
    </source>
</reference>
<gene>
    <name evidence="1" type="ORF">DERYTH_LOCUS23113</name>
</gene>
<evidence type="ECO:0000313" key="2">
    <source>
        <dbReference type="Proteomes" id="UP000789405"/>
    </source>
</evidence>
<dbReference type="AlphaFoldDB" id="A0A9N9JWK9"/>
<proteinExistence type="predicted"/>
<feature type="non-terminal residue" evidence="1">
    <location>
        <position position="1"/>
    </location>
</feature>